<dbReference type="Proteomes" id="UP000076079">
    <property type="component" value="Chromosome"/>
</dbReference>
<dbReference type="SUPFAM" id="SSF56024">
    <property type="entry name" value="Phospholipase D/nuclease"/>
    <property type="match status" value="2"/>
</dbReference>
<evidence type="ECO:0000259" key="7">
    <source>
        <dbReference type="PROSITE" id="PS50035"/>
    </source>
</evidence>
<evidence type="ECO:0000256" key="4">
    <source>
        <dbReference type="ARBA" id="ARBA00022801"/>
    </source>
</evidence>
<dbReference type="PROSITE" id="PS50035">
    <property type="entry name" value="PLD"/>
    <property type="match status" value="1"/>
</dbReference>
<keyword evidence="6" id="KW-0443">Lipid metabolism</keyword>
<dbReference type="EC" id="3.1.4.4" evidence="3"/>
<proteinExistence type="inferred from homology"/>
<dbReference type="KEGG" id="abac:LuPra_02403"/>
<dbReference type="PANTHER" id="PTHR43856">
    <property type="entry name" value="CARDIOLIPIN HYDROLASE"/>
    <property type="match status" value="1"/>
</dbReference>
<dbReference type="InterPro" id="IPR025202">
    <property type="entry name" value="PLD-like_dom"/>
</dbReference>
<dbReference type="PATRIC" id="fig|1813736.3.peg.2524"/>
<reference evidence="8 9" key="1">
    <citation type="journal article" date="2016" name="Genome Announc.">
        <title>First Complete Genome Sequence of a Subdivision 6 Acidobacterium Strain.</title>
        <authorList>
            <person name="Huang S."/>
            <person name="Vieira S."/>
            <person name="Bunk B."/>
            <person name="Riedel T."/>
            <person name="Sproer C."/>
            <person name="Overmann J."/>
        </authorList>
    </citation>
    <scope>NUCLEOTIDE SEQUENCE [LARGE SCALE GENOMIC DNA]</scope>
    <source>
        <strain evidence="9">DSM 100886 HEG_-6_39</strain>
    </source>
</reference>
<evidence type="ECO:0000256" key="6">
    <source>
        <dbReference type="ARBA" id="ARBA00023098"/>
    </source>
</evidence>
<dbReference type="Gene3D" id="3.30.870.10">
    <property type="entry name" value="Endonuclease Chain A"/>
    <property type="match status" value="2"/>
</dbReference>
<evidence type="ECO:0000256" key="1">
    <source>
        <dbReference type="ARBA" id="ARBA00000798"/>
    </source>
</evidence>
<evidence type="ECO:0000256" key="2">
    <source>
        <dbReference type="ARBA" id="ARBA00008664"/>
    </source>
</evidence>
<accession>A0A143PLZ1</accession>
<dbReference type="GO" id="GO:0006793">
    <property type="term" value="P:phosphorus metabolic process"/>
    <property type="evidence" value="ECO:0007669"/>
    <property type="project" value="UniProtKB-ARBA"/>
</dbReference>
<dbReference type="EMBL" id="CP015136">
    <property type="protein sequence ID" value="AMY09190.1"/>
    <property type="molecule type" value="Genomic_DNA"/>
</dbReference>
<dbReference type="OrthoDB" id="9762009at2"/>
<dbReference type="PANTHER" id="PTHR43856:SF1">
    <property type="entry name" value="MITOCHONDRIAL CARDIOLIPIN HYDROLASE"/>
    <property type="match status" value="1"/>
</dbReference>
<keyword evidence="9" id="KW-1185">Reference proteome</keyword>
<keyword evidence="5" id="KW-0442">Lipid degradation</keyword>
<dbReference type="InterPro" id="IPR051406">
    <property type="entry name" value="PLD_domain"/>
</dbReference>
<dbReference type="CDD" id="cd09172">
    <property type="entry name" value="PLDc_Nuc_like_unchar1_1"/>
    <property type="match status" value="1"/>
</dbReference>
<comment type="similarity">
    <text evidence="2">Belongs to the phospholipase D family.</text>
</comment>
<feature type="domain" description="PLD phosphodiesterase" evidence="7">
    <location>
        <begin position="482"/>
        <end position="513"/>
    </location>
</feature>
<evidence type="ECO:0000313" key="8">
    <source>
        <dbReference type="EMBL" id="AMY09190.1"/>
    </source>
</evidence>
<dbReference type="AlphaFoldDB" id="A0A143PLZ1"/>
<protein>
    <recommendedName>
        <fullName evidence="3">phospholipase D</fullName>
        <ecNumber evidence="3">3.1.4.4</ecNumber>
    </recommendedName>
</protein>
<dbReference type="Pfam" id="PF13091">
    <property type="entry name" value="PLDc_2"/>
    <property type="match status" value="2"/>
</dbReference>
<evidence type="ECO:0000313" key="9">
    <source>
        <dbReference type="Proteomes" id="UP000076079"/>
    </source>
</evidence>
<evidence type="ECO:0000256" key="3">
    <source>
        <dbReference type="ARBA" id="ARBA00012027"/>
    </source>
</evidence>
<sequence length="600" mass="66820">MRSKSAMVDGFQVFAVTGVNTISFAIAADAPARAGLLGFAVERADPTENERFFMFGFKVFKSLVPQPDETLKVSTFQHPVQSLVWDDFTAKPDRDYTYTFYPLRGKPKNIDRSATPISITVHTEPLFSTNEHDIFFNRGVASSQAYVRQFGNKKPDDPTLSREEQERAFQWLTRELDEAILRFIRAAQAGDALRCCFYEFRYLPVAQELKKAIDRGVDVQIICDGKDNGLPARDGNPAVAPFPRQDNLATIKKAELPKTSIVLREARPNVISHNKFMVLVKGPGSTATEVWTGSTNLSLGGISGQTNVGHWIRNQDVARQYLAYWDVMSEDLGAPKGVSGASAAGKAKNAELLDRVEGLAPVPTSLAGIPSGVTPVFSPRRGSAVLKNYIELVDAAERFSAVTLAFGVNRKFKDALKDNTIKSPLLFLLLEKEDVPNPQSTSEFVRLKAANNIYQAFGAFIRNPVYQWARETNARALSLNSHVVYIHSKFLLRDPLGADPIVVTGSANFSDASTNDNDENMILIRGDLRVADIYFTEFNRLFNHYYFRAVMELVLRNRPNANQDASLFLAEDDSWTQKYKPGTLRSKRVEVFTHMAIPGV</sequence>
<reference evidence="9" key="2">
    <citation type="submission" date="2016-04" db="EMBL/GenBank/DDBJ databases">
        <title>First Complete Genome Sequence of a Subdivision 6 Acidobacterium.</title>
        <authorList>
            <person name="Huang S."/>
            <person name="Vieira S."/>
            <person name="Bunk B."/>
            <person name="Riedel T."/>
            <person name="Sproeer C."/>
            <person name="Overmann J."/>
        </authorList>
    </citation>
    <scope>NUCLEOTIDE SEQUENCE [LARGE SCALE GENOMIC DNA]</scope>
    <source>
        <strain evidence="9">DSM 100886 HEG_-6_39</strain>
    </source>
</reference>
<dbReference type="STRING" id="1855912.LuPra_02403"/>
<keyword evidence="4" id="KW-0378">Hydrolase</keyword>
<dbReference type="GO" id="GO:0016042">
    <property type="term" value="P:lipid catabolic process"/>
    <property type="evidence" value="ECO:0007669"/>
    <property type="project" value="UniProtKB-KW"/>
</dbReference>
<organism evidence="8 9">
    <name type="scientific">Luteitalea pratensis</name>
    <dbReference type="NCBI Taxonomy" id="1855912"/>
    <lineage>
        <taxon>Bacteria</taxon>
        <taxon>Pseudomonadati</taxon>
        <taxon>Acidobacteriota</taxon>
        <taxon>Vicinamibacteria</taxon>
        <taxon>Vicinamibacterales</taxon>
        <taxon>Vicinamibacteraceae</taxon>
        <taxon>Luteitalea</taxon>
    </lineage>
</organism>
<dbReference type="GO" id="GO:0004630">
    <property type="term" value="F:phospholipase D activity"/>
    <property type="evidence" value="ECO:0007669"/>
    <property type="project" value="UniProtKB-EC"/>
</dbReference>
<dbReference type="InterPro" id="IPR001736">
    <property type="entry name" value="PLipase_D/transphosphatidylase"/>
</dbReference>
<comment type="catalytic activity">
    <reaction evidence="1">
        <text>a 1,2-diacyl-sn-glycero-3-phosphocholine + H2O = a 1,2-diacyl-sn-glycero-3-phosphate + choline + H(+)</text>
        <dbReference type="Rhea" id="RHEA:14445"/>
        <dbReference type="ChEBI" id="CHEBI:15354"/>
        <dbReference type="ChEBI" id="CHEBI:15377"/>
        <dbReference type="ChEBI" id="CHEBI:15378"/>
        <dbReference type="ChEBI" id="CHEBI:57643"/>
        <dbReference type="ChEBI" id="CHEBI:58608"/>
        <dbReference type="EC" id="3.1.4.4"/>
    </reaction>
</comment>
<dbReference type="RefSeq" id="WP_110170955.1">
    <property type="nucleotide sequence ID" value="NZ_CP015136.1"/>
</dbReference>
<name>A0A143PLZ1_LUTPR</name>
<evidence type="ECO:0000256" key="5">
    <source>
        <dbReference type="ARBA" id="ARBA00022963"/>
    </source>
</evidence>
<dbReference type="GO" id="GO:0016891">
    <property type="term" value="F:RNA endonuclease activity producing 5'-phosphomonoesters, hydrolytic mechanism"/>
    <property type="evidence" value="ECO:0007669"/>
    <property type="project" value="TreeGrafter"/>
</dbReference>
<gene>
    <name evidence="8" type="ORF">LuPra_02403</name>
</gene>